<dbReference type="OrthoDB" id="3559773at2759"/>
<keyword evidence="3" id="KW-1185">Reference proteome</keyword>
<feature type="compositionally biased region" description="Basic residues" evidence="1">
    <location>
        <begin position="478"/>
        <end position="492"/>
    </location>
</feature>
<name>A0A8H8BW17_9HELO</name>
<evidence type="ECO:0000256" key="1">
    <source>
        <dbReference type="SAM" id="MobiDB-lite"/>
    </source>
</evidence>
<feature type="compositionally biased region" description="Polar residues" evidence="1">
    <location>
        <begin position="708"/>
        <end position="723"/>
    </location>
</feature>
<feature type="compositionally biased region" description="Basic and acidic residues" evidence="1">
    <location>
        <begin position="839"/>
        <end position="852"/>
    </location>
</feature>
<feature type="region of interest" description="Disordered" evidence="1">
    <location>
        <begin position="385"/>
        <end position="492"/>
    </location>
</feature>
<feature type="compositionally biased region" description="Basic and acidic residues" evidence="1">
    <location>
        <begin position="392"/>
        <end position="407"/>
    </location>
</feature>
<feature type="compositionally biased region" description="Basic and acidic residues" evidence="1">
    <location>
        <begin position="442"/>
        <end position="462"/>
    </location>
</feature>
<dbReference type="AlphaFoldDB" id="A0A8H8BW17"/>
<sequence>MESHSRGPSFKDEFMSADMLSEKALMALPFIGMFVGADELVPTKAIYAIYDPSNCGIAYIRGDGTFAVARQICFTRQFKDASSPLHRSQRTHLPELMTRSALHYGQINSKNYLPAEILTKFPTQSSVKASLTYVNDLIMNSCPALTNFDATPKGTDRTPPPHIDLEDKPIWDFDTAGFQAVTVPGDDIVDSKYIEFKRHYPNQGLVNFLYEGQNDRRYFVKNQTPVKEPALVTPLRTARGWTVDCFLARFEKFQDVYTKAGYAQLPNPINWLKAEMANEEQLKRKKEPWSIEPSMKGDSVVSWELLKAMPFRTRGDSKAYPKSRIPKASRSLRLDDIVNKSGRLRESKYAKKERKERNKADKAAGRGNYAPVDLMDEDFVLGHMVSSPKPIRGRDRPSNDHSYEAGRRVHSNRSEGISSLAGQKRKRNNGQGSLQDPTHVYDSNRPEEMQLGPVEDKPKLESYEIDGEDIYNDSNSGSHRKKSRRKSRSHKAKVLVPGADFLFASPGRTLRDEEELAIRIGSASNSQQESPQSLRSKYSASQAYQKNLTVILDCDSDHEAHEARKETNKSGNSSQGILFEDEGSDIVECVEILEASDLPGNNDRQAERDHNAMYINRRAIYAASNSSKRMFLGSPFAISSLDPTSKNDTSFEFSDEEGSDDGSTAQRQAPKYHHKVSKGTESSSPSPTKNNATKFADKKFNTVDLSDIPSTPSSPRTLNNASDSDIIPVSRFRQPTASPVTENLPSTFSERSTSTLKSKTLSNPHSPSPQTGDRFYEHIARKVKNDTSPDATPPRKSRKKAMNLDQFRGFAPSKTASPQQPLGDAWETSVEEQVFFNTKDPELESSTDHELLSNDQDENEDGFDETTGKIDDTKSEASSPGIAIKDEEDEEEVALISVQEASR</sequence>
<organism evidence="2 3">
    <name type="scientific">Cadophora malorum</name>
    <dbReference type="NCBI Taxonomy" id="108018"/>
    <lineage>
        <taxon>Eukaryota</taxon>
        <taxon>Fungi</taxon>
        <taxon>Dikarya</taxon>
        <taxon>Ascomycota</taxon>
        <taxon>Pezizomycotina</taxon>
        <taxon>Leotiomycetes</taxon>
        <taxon>Helotiales</taxon>
        <taxon>Ploettnerulaceae</taxon>
        <taxon>Cadophora</taxon>
    </lineage>
</organism>
<feature type="region of interest" description="Disordered" evidence="1">
    <location>
        <begin position="637"/>
        <end position="903"/>
    </location>
</feature>
<feature type="compositionally biased region" description="Basic and acidic residues" evidence="1">
    <location>
        <begin position="866"/>
        <end position="875"/>
    </location>
</feature>
<feature type="compositionally biased region" description="Acidic residues" evidence="1">
    <location>
        <begin position="855"/>
        <end position="864"/>
    </location>
</feature>
<feature type="compositionally biased region" description="Basic and acidic residues" evidence="1">
    <location>
        <begin position="774"/>
        <end position="787"/>
    </location>
</feature>
<accession>A0A8H8BW17</accession>
<dbReference type="EMBL" id="JAFJYH010000006">
    <property type="protein sequence ID" value="KAG4425962.1"/>
    <property type="molecule type" value="Genomic_DNA"/>
</dbReference>
<evidence type="ECO:0000313" key="2">
    <source>
        <dbReference type="EMBL" id="KAG4425962.1"/>
    </source>
</evidence>
<evidence type="ECO:0000313" key="3">
    <source>
        <dbReference type="Proteomes" id="UP000664132"/>
    </source>
</evidence>
<feature type="region of interest" description="Disordered" evidence="1">
    <location>
        <begin position="343"/>
        <end position="369"/>
    </location>
</feature>
<gene>
    <name evidence="2" type="ORF">IFR04_000906</name>
</gene>
<feature type="compositionally biased region" description="Polar residues" evidence="1">
    <location>
        <begin position="679"/>
        <end position="693"/>
    </location>
</feature>
<protein>
    <submittedName>
        <fullName evidence="2">Uncharacterized protein</fullName>
    </submittedName>
</protein>
<feature type="compositionally biased region" description="Basic and acidic residues" evidence="1">
    <location>
        <begin position="343"/>
        <end position="364"/>
    </location>
</feature>
<feature type="compositionally biased region" description="Polar residues" evidence="1">
    <location>
        <begin position="733"/>
        <end position="751"/>
    </location>
</feature>
<comment type="caution">
    <text evidence="2">The sequence shown here is derived from an EMBL/GenBank/DDBJ whole genome shotgun (WGS) entry which is preliminary data.</text>
</comment>
<reference evidence="2" key="1">
    <citation type="submission" date="2021-02" db="EMBL/GenBank/DDBJ databases">
        <title>Genome sequence Cadophora malorum strain M34.</title>
        <authorList>
            <person name="Stefanovic E."/>
            <person name="Vu D."/>
            <person name="Scully C."/>
            <person name="Dijksterhuis J."/>
            <person name="Roader J."/>
            <person name="Houbraken J."/>
        </authorList>
    </citation>
    <scope>NUCLEOTIDE SEQUENCE</scope>
    <source>
        <strain evidence="2">M34</strain>
    </source>
</reference>
<feature type="compositionally biased region" description="Polar residues" evidence="1">
    <location>
        <begin position="641"/>
        <end position="652"/>
    </location>
</feature>
<feature type="compositionally biased region" description="Low complexity" evidence="1">
    <location>
        <begin position="752"/>
        <end position="762"/>
    </location>
</feature>
<dbReference type="Proteomes" id="UP000664132">
    <property type="component" value="Unassembled WGS sequence"/>
</dbReference>
<proteinExistence type="predicted"/>